<organism evidence="2">
    <name type="scientific">Arundo donax</name>
    <name type="common">Giant reed</name>
    <name type="synonym">Donax arundinaceus</name>
    <dbReference type="NCBI Taxonomy" id="35708"/>
    <lineage>
        <taxon>Eukaryota</taxon>
        <taxon>Viridiplantae</taxon>
        <taxon>Streptophyta</taxon>
        <taxon>Embryophyta</taxon>
        <taxon>Tracheophyta</taxon>
        <taxon>Spermatophyta</taxon>
        <taxon>Magnoliopsida</taxon>
        <taxon>Liliopsida</taxon>
        <taxon>Poales</taxon>
        <taxon>Poaceae</taxon>
        <taxon>PACMAD clade</taxon>
        <taxon>Arundinoideae</taxon>
        <taxon>Arundineae</taxon>
        <taxon>Arundo</taxon>
    </lineage>
</organism>
<dbReference type="AlphaFoldDB" id="A0A0A9BPJ7"/>
<sequence>MLLAGGASAPEQARFIFLWCYLSCSLLYLGGVWS</sequence>
<evidence type="ECO:0000313" key="2">
    <source>
        <dbReference type="EMBL" id="JAD61187.1"/>
    </source>
</evidence>
<proteinExistence type="predicted"/>
<dbReference type="EMBL" id="GBRH01236708">
    <property type="protein sequence ID" value="JAD61187.1"/>
    <property type="molecule type" value="Transcribed_RNA"/>
</dbReference>
<keyword evidence="1" id="KW-0472">Membrane</keyword>
<reference evidence="2" key="1">
    <citation type="submission" date="2014-09" db="EMBL/GenBank/DDBJ databases">
        <authorList>
            <person name="Magalhaes I.L.F."/>
            <person name="Oliveira U."/>
            <person name="Santos F.R."/>
            <person name="Vidigal T.H.D.A."/>
            <person name="Brescovit A.D."/>
            <person name="Santos A.J."/>
        </authorList>
    </citation>
    <scope>NUCLEOTIDE SEQUENCE</scope>
    <source>
        <tissue evidence="2">Shoot tissue taken approximately 20 cm above the soil surface</tissue>
    </source>
</reference>
<protein>
    <submittedName>
        <fullName evidence="2">Uncharacterized protein</fullName>
    </submittedName>
</protein>
<accession>A0A0A9BPJ7</accession>
<keyword evidence="1" id="KW-1133">Transmembrane helix</keyword>
<evidence type="ECO:0000256" key="1">
    <source>
        <dbReference type="SAM" id="Phobius"/>
    </source>
</evidence>
<keyword evidence="1" id="KW-0812">Transmembrane</keyword>
<reference evidence="2" key="2">
    <citation type="journal article" date="2015" name="Data Brief">
        <title>Shoot transcriptome of the giant reed, Arundo donax.</title>
        <authorList>
            <person name="Barrero R.A."/>
            <person name="Guerrero F.D."/>
            <person name="Moolhuijzen P."/>
            <person name="Goolsby J.A."/>
            <person name="Tidwell J."/>
            <person name="Bellgard S.E."/>
            <person name="Bellgard M.I."/>
        </authorList>
    </citation>
    <scope>NUCLEOTIDE SEQUENCE</scope>
    <source>
        <tissue evidence="2">Shoot tissue taken approximately 20 cm above the soil surface</tissue>
    </source>
</reference>
<feature type="transmembrane region" description="Helical" evidence="1">
    <location>
        <begin position="12"/>
        <end position="33"/>
    </location>
</feature>
<name>A0A0A9BPJ7_ARUDO</name>